<name>A0A5C2S018_9APHY</name>
<proteinExistence type="predicted"/>
<dbReference type="EMBL" id="ML122286">
    <property type="protein sequence ID" value="RPD56657.1"/>
    <property type="molecule type" value="Genomic_DNA"/>
</dbReference>
<organism evidence="1 2">
    <name type="scientific">Lentinus tigrinus ALCF2SS1-6</name>
    <dbReference type="NCBI Taxonomy" id="1328759"/>
    <lineage>
        <taxon>Eukaryota</taxon>
        <taxon>Fungi</taxon>
        <taxon>Dikarya</taxon>
        <taxon>Basidiomycota</taxon>
        <taxon>Agaricomycotina</taxon>
        <taxon>Agaricomycetes</taxon>
        <taxon>Polyporales</taxon>
        <taxon>Polyporaceae</taxon>
        <taxon>Lentinus</taxon>
    </lineage>
</organism>
<accession>A0A5C2S018</accession>
<keyword evidence="2" id="KW-1185">Reference proteome</keyword>
<protein>
    <submittedName>
        <fullName evidence="1">Uncharacterized protein</fullName>
    </submittedName>
</protein>
<dbReference type="AlphaFoldDB" id="A0A5C2S018"/>
<evidence type="ECO:0000313" key="2">
    <source>
        <dbReference type="Proteomes" id="UP000313359"/>
    </source>
</evidence>
<dbReference type="Proteomes" id="UP000313359">
    <property type="component" value="Unassembled WGS sequence"/>
</dbReference>
<sequence length="128" mass="13951">MDYPFLRLLLPARALTAHAAPAFHPYAARSFAASSPSPPLKAKVGSAEPGTRTSCMDRKLPCVSRKCVLSSPLLSSPSYPYRVPTLHYLSALSSSAVIRARAAGVMYQYADESSLFLCEMRNVSDRKQ</sequence>
<reference evidence="1" key="1">
    <citation type="journal article" date="2018" name="Genome Biol. Evol.">
        <title>Genomics and development of Lentinus tigrinus, a white-rot wood-decaying mushroom with dimorphic fruiting bodies.</title>
        <authorList>
            <person name="Wu B."/>
            <person name="Xu Z."/>
            <person name="Knudson A."/>
            <person name="Carlson A."/>
            <person name="Chen N."/>
            <person name="Kovaka S."/>
            <person name="LaButti K."/>
            <person name="Lipzen A."/>
            <person name="Pennachio C."/>
            <person name="Riley R."/>
            <person name="Schakwitz W."/>
            <person name="Umezawa K."/>
            <person name="Ohm R.A."/>
            <person name="Grigoriev I.V."/>
            <person name="Nagy L.G."/>
            <person name="Gibbons J."/>
            <person name="Hibbett D."/>
        </authorList>
    </citation>
    <scope>NUCLEOTIDE SEQUENCE [LARGE SCALE GENOMIC DNA]</scope>
    <source>
        <strain evidence="1">ALCF2SS1-6</strain>
    </source>
</reference>
<gene>
    <name evidence="1" type="ORF">L227DRAFT_248605</name>
</gene>
<evidence type="ECO:0000313" key="1">
    <source>
        <dbReference type="EMBL" id="RPD56657.1"/>
    </source>
</evidence>